<dbReference type="PANTHER" id="PTHR19879">
    <property type="entry name" value="TRANSCRIPTION INITIATION FACTOR TFIID"/>
    <property type="match status" value="1"/>
</dbReference>
<dbReference type="EMBL" id="MSLT01000007">
    <property type="protein sequence ID" value="OUD15049.1"/>
    <property type="molecule type" value="Genomic_DNA"/>
</dbReference>
<keyword evidence="2" id="KW-0677">Repeat</keyword>
<dbReference type="AlphaFoldDB" id="A0A251XA41"/>
<dbReference type="InterPro" id="IPR036322">
    <property type="entry name" value="WD40_repeat_dom_sf"/>
</dbReference>
<dbReference type="PRINTS" id="PR00320">
    <property type="entry name" value="GPROTEINBRPT"/>
</dbReference>
<dbReference type="InterPro" id="IPR001680">
    <property type="entry name" value="WD40_rpt"/>
</dbReference>
<feature type="coiled-coil region" evidence="4">
    <location>
        <begin position="28"/>
        <end position="55"/>
    </location>
</feature>
<protein>
    <submittedName>
        <fullName evidence="6">Uncharacterized protein</fullName>
    </submittedName>
</protein>
<keyword evidence="5" id="KW-0812">Transmembrane</keyword>
<evidence type="ECO:0000256" key="3">
    <source>
        <dbReference type="PROSITE-ProRule" id="PRU00221"/>
    </source>
</evidence>
<feature type="repeat" description="WD" evidence="3">
    <location>
        <begin position="643"/>
        <end position="684"/>
    </location>
</feature>
<feature type="repeat" description="WD" evidence="3">
    <location>
        <begin position="762"/>
        <end position="803"/>
    </location>
</feature>
<keyword evidence="4" id="KW-0175">Coiled coil</keyword>
<evidence type="ECO:0000256" key="4">
    <source>
        <dbReference type="SAM" id="Coils"/>
    </source>
</evidence>
<feature type="repeat" description="WD" evidence="3">
    <location>
        <begin position="846"/>
        <end position="887"/>
    </location>
</feature>
<dbReference type="OrthoDB" id="5623591at2"/>
<dbReference type="Gene3D" id="2.130.10.10">
    <property type="entry name" value="YVTN repeat-like/Quinoprotein amine dehydrogenase"/>
    <property type="match status" value="4"/>
</dbReference>
<proteinExistence type="predicted"/>
<dbReference type="SUPFAM" id="SSF50978">
    <property type="entry name" value="WD40 repeat-like"/>
    <property type="match status" value="1"/>
</dbReference>
<sequence length="964" mass="106714">MVDMWLVAIYALGPLSNFFAGSIAARNTNKQLTKNEELEQQRAKVSREIAAYQAQTQIEITNANLAFQAHRLEREQALQRELAQLNSQRQLEAASIHRETALKLPEVHKLFENWPLRTVPSQILNAYPNKQPRPLRVLLSPPVVEFDKFVHPNPQIQQSSAGSFPKLEKRLAEDLRHVSNTYYPQSSDVRPVELLDGAWDSNRYHGGSSLRALYSMLQSEPVMVLDSDVDGDFLTFRVAYWGLGQESYEFQPVLSRLSYREILYAAAKARAVQWKTNVRDKLLAQGKDSKEINEKYGGDNALNLAILEEDEEMRALGIEVERHYRFNQQDWEVLAQVLSTYHLMTFGVISDGHFLIHHDTDLMFSELLGEVLKPQLGLSRESLVAWVVARYEDMFSALANERAYRVPLLRLQLAKGLASVASEVAEQQVIVALKTWFAGRLLDVAGDSLAAMLEKALAVTVSADAAFLTVLKSCLSSLDLAGLVEKIQTGVADVPALPLVAPVVLKEYAKQAPTAGELVKAWDADEFKARLEAKLLPIGQGRLLFANYEFKTGILPVRLSLLPWGMKYVSNRVQMLTVSREVAREWRQGEAIFPLYAKLVVNIEGDKVKDIQVLALELQVNGRYYPLSALKPDYQQWEILRTFRGHTNDVRSVAFSPDGLLALSGSDDKTLKLWEVSSGQCLRTFKGHGSDSNSILFWLVAGLLMLSSLFWLAGLLILSRVISRVHIGGVAFSPDGLLALSGSFDNNLKLWEVSSGQCLRTFEGHSNWVRSVAFSPDGLLALSGSDDKTLKLWEVSSGICLRTFEGHSDYVRSVAFSPDGLLALSGSDDKTLKLWNVSSGQCLRTFEGHSRLVFSVAFSPDGLLALSGSGDNTLKLWDVSSGQCLRTFSGHGSAVYSVAFSPDGLSALSGRQDKTLKLWDVSSGQCLRTFSGHSSTVYSVAFSPDGLSALSGSGDGTMILWGTR</sequence>
<name>A0A251XA41_9GAMM</name>
<dbReference type="PANTHER" id="PTHR19879:SF9">
    <property type="entry name" value="TRANSCRIPTION INITIATION FACTOR TFIID SUBUNIT 5"/>
    <property type="match status" value="1"/>
</dbReference>
<reference evidence="6 7" key="1">
    <citation type="submission" date="2016-12" db="EMBL/GenBank/DDBJ databases">
        <title>Thioflexothrix psekupsii D3 genome sequencing and assembly.</title>
        <authorList>
            <person name="Fomenkov A."/>
            <person name="Vincze T."/>
            <person name="Grabovich M."/>
            <person name="Anton B.P."/>
            <person name="Dubinina G."/>
            <person name="Orlova M."/>
            <person name="Belousova E."/>
            <person name="Roberts R.J."/>
        </authorList>
    </citation>
    <scope>NUCLEOTIDE SEQUENCE [LARGE SCALE GENOMIC DNA]</scope>
    <source>
        <strain evidence="6">D3</strain>
    </source>
</reference>
<organism evidence="6 7">
    <name type="scientific">Thioflexithrix psekupsensis</name>
    <dbReference type="NCBI Taxonomy" id="1570016"/>
    <lineage>
        <taxon>Bacteria</taxon>
        <taxon>Pseudomonadati</taxon>
        <taxon>Pseudomonadota</taxon>
        <taxon>Gammaproteobacteria</taxon>
        <taxon>Thiotrichales</taxon>
        <taxon>Thioflexithrix</taxon>
    </lineage>
</organism>
<accession>A0A251XA41</accession>
<dbReference type="PROSITE" id="PS50082">
    <property type="entry name" value="WD_REPEATS_2"/>
    <property type="match status" value="7"/>
</dbReference>
<dbReference type="InterPro" id="IPR019775">
    <property type="entry name" value="WD40_repeat_CS"/>
</dbReference>
<comment type="caution">
    <text evidence="6">The sequence shown here is derived from an EMBL/GenBank/DDBJ whole genome shotgun (WGS) entry which is preliminary data.</text>
</comment>
<evidence type="ECO:0000313" key="6">
    <source>
        <dbReference type="EMBL" id="OUD15049.1"/>
    </source>
</evidence>
<feature type="repeat" description="WD" evidence="3">
    <location>
        <begin position="930"/>
        <end position="964"/>
    </location>
</feature>
<evidence type="ECO:0000256" key="2">
    <source>
        <dbReference type="ARBA" id="ARBA00022737"/>
    </source>
</evidence>
<keyword evidence="5" id="KW-1133">Transmembrane helix</keyword>
<dbReference type="InterPro" id="IPR015943">
    <property type="entry name" value="WD40/YVTN_repeat-like_dom_sf"/>
</dbReference>
<dbReference type="Pfam" id="PF00400">
    <property type="entry name" value="WD40"/>
    <property type="match status" value="7"/>
</dbReference>
<feature type="repeat" description="WD" evidence="3">
    <location>
        <begin position="888"/>
        <end position="929"/>
    </location>
</feature>
<dbReference type="CDD" id="cd00200">
    <property type="entry name" value="WD40"/>
    <property type="match status" value="1"/>
</dbReference>
<feature type="transmembrane region" description="Helical" evidence="5">
    <location>
        <begin position="695"/>
        <end position="718"/>
    </location>
</feature>
<keyword evidence="5" id="KW-0472">Membrane</keyword>
<dbReference type="SMART" id="SM00320">
    <property type="entry name" value="WD40"/>
    <property type="match status" value="7"/>
</dbReference>
<feature type="repeat" description="WD" evidence="3">
    <location>
        <begin position="727"/>
        <end position="761"/>
    </location>
</feature>
<evidence type="ECO:0000313" key="7">
    <source>
        <dbReference type="Proteomes" id="UP000194798"/>
    </source>
</evidence>
<evidence type="ECO:0000256" key="5">
    <source>
        <dbReference type="SAM" id="Phobius"/>
    </source>
</evidence>
<dbReference type="PROSITE" id="PS50294">
    <property type="entry name" value="WD_REPEATS_REGION"/>
    <property type="match status" value="6"/>
</dbReference>
<dbReference type="PROSITE" id="PS00678">
    <property type="entry name" value="WD_REPEATS_1"/>
    <property type="match status" value="6"/>
</dbReference>
<feature type="repeat" description="WD" evidence="3">
    <location>
        <begin position="804"/>
        <end position="845"/>
    </location>
</feature>
<keyword evidence="7" id="KW-1185">Reference proteome</keyword>
<keyword evidence="1 3" id="KW-0853">WD repeat</keyword>
<gene>
    <name evidence="6" type="ORF">TPSD3_04970</name>
</gene>
<dbReference type="InterPro" id="IPR020472">
    <property type="entry name" value="WD40_PAC1"/>
</dbReference>
<evidence type="ECO:0000256" key="1">
    <source>
        <dbReference type="ARBA" id="ARBA00022574"/>
    </source>
</evidence>
<dbReference type="Proteomes" id="UP000194798">
    <property type="component" value="Unassembled WGS sequence"/>
</dbReference>